<name>A0AAD5YVZ4_9AGAR</name>
<protein>
    <submittedName>
        <fullName evidence="2">Uncharacterized protein</fullName>
    </submittedName>
</protein>
<reference evidence="2" key="1">
    <citation type="submission" date="2022-07" db="EMBL/GenBank/DDBJ databases">
        <title>Genome Sequence of Leucocoprinus birnbaumii.</title>
        <authorList>
            <person name="Buettner E."/>
        </authorList>
    </citation>
    <scope>NUCLEOTIDE SEQUENCE</scope>
    <source>
        <strain evidence="2">VT141</strain>
    </source>
</reference>
<evidence type="ECO:0000256" key="1">
    <source>
        <dbReference type="SAM" id="MobiDB-lite"/>
    </source>
</evidence>
<sequence>MVTLGSGDTALFLRTLDSKPAEFFATHVKCLCLSVSVAAMDAQRILTLCSGVRNLAFWTDYLSTFPDSSITQFIHPLPLRRLSIEARHLRALCQNALGTERDTKLPWCNHLKRLDIVFWPEDELHTLPNLGHFESLIHVGLWQSHRPVDEKLISHVLSSCKRLEILLVVVHECDIAQRPHSADRRVVFMPYPTAVVKDWEASFMGETNTWSRAQEVYLAAAKPQKNVSDPSGHNSGDITS</sequence>
<feature type="region of interest" description="Disordered" evidence="1">
    <location>
        <begin position="221"/>
        <end position="240"/>
    </location>
</feature>
<accession>A0AAD5YVZ4</accession>
<dbReference type="AlphaFoldDB" id="A0AAD5YVZ4"/>
<keyword evidence="3" id="KW-1185">Reference proteome</keyword>
<evidence type="ECO:0000313" key="2">
    <source>
        <dbReference type="EMBL" id="KAJ3567667.1"/>
    </source>
</evidence>
<comment type="caution">
    <text evidence="2">The sequence shown here is derived from an EMBL/GenBank/DDBJ whole genome shotgun (WGS) entry which is preliminary data.</text>
</comment>
<evidence type="ECO:0000313" key="3">
    <source>
        <dbReference type="Proteomes" id="UP001213000"/>
    </source>
</evidence>
<dbReference type="EMBL" id="JANIEX010000396">
    <property type="protein sequence ID" value="KAJ3567667.1"/>
    <property type="molecule type" value="Genomic_DNA"/>
</dbReference>
<feature type="compositionally biased region" description="Polar residues" evidence="1">
    <location>
        <begin position="225"/>
        <end position="240"/>
    </location>
</feature>
<organism evidence="2 3">
    <name type="scientific">Leucocoprinus birnbaumii</name>
    <dbReference type="NCBI Taxonomy" id="56174"/>
    <lineage>
        <taxon>Eukaryota</taxon>
        <taxon>Fungi</taxon>
        <taxon>Dikarya</taxon>
        <taxon>Basidiomycota</taxon>
        <taxon>Agaricomycotina</taxon>
        <taxon>Agaricomycetes</taxon>
        <taxon>Agaricomycetidae</taxon>
        <taxon>Agaricales</taxon>
        <taxon>Agaricineae</taxon>
        <taxon>Agaricaceae</taxon>
        <taxon>Leucocoprinus</taxon>
    </lineage>
</organism>
<dbReference type="Proteomes" id="UP001213000">
    <property type="component" value="Unassembled WGS sequence"/>
</dbReference>
<proteinExistence type="predicted"/>
<gene>
    <name evidence="2" type="ORF">NP233_g6209</name>
</gene>